<dbReference type="SMART" id="SM00718">
    <property type="entry name" value="DM4_12"/>
    <property type="match status" value="1"/>
</dbReference>
<dbReference type="VEuPathDB" id="VectorBase:PPAPM1_010970"/>
<accession>A0A1B0D0D9</accession>
<dbReference type="EnsemblMetazoa" id="PPAI000811-RA">
    <property type="protein sequence ID" value="PPAI000811-PA"/>
    <property type="gene ID" value="PPAI000811"/>
</dbReference>
<dbReference type="Pfam" id="PF07841">
    <property type="entry name" value="DM4_12"/>
    <property type="match status" value="1"/>
</dbReference>
<sequence>MALNMGVQVNYNTPYTPAEFYNPPNWQSKSFHGSGNEGLNHTKYSHVKRDLTAGEFYGILGDILKVQGIQNEQECMLKAVCQMAKYPLTHRHDDLIEEILHFIFTPSIHQSFAEEEYHLKNTYEEAEIIGRHH</sequence>
<evidence type="ECO:0000313" key="2">
    <source>
        <dbReference type="Proteomes" id="UP000092462"/>
    </source>
</evidence>
<dbReference type="Proteomes" id="UP000092462">
    <property type="component" value="Unassembled WGS sequence"/>
</dbReference>
<dbReference type="EMBL" id="AJVK01009890">
    <property type="status" value="NOT_ANNOTATED_CDS"/>
    <property type="molecule type" value="Genomic_DNA"/>
</dbReference>
<reference evidence="1" key="1">
    <citation type="submission" date="2022-08" db="UniProtKB">
        <authorList>
            <consortium name="EnsemblMetazoa"/>
        </authorList>
    </citation>
    <scope>IDENTIFICATION</scope>
    <source>
        <strain evidence="1">Israel</strain>
    </source>
</reference>
<organism evidence="1 2">
    <name type="scientific">Phlebotomus papatasi</name>
    <name type="common">Sandfly</name>
    <dbReference type="NCBI Taxonomy" id="29031"/>
    <lineage>
        <taxon>Eukaryota</taxon>
        <taxon>Metazoa</taxon>
        <taxon>Ecdysozoa</taxon>
        <taxon>Arthropoda</taxon>
        <taxon>Hexapoda</taxon>
        <taxon>Insecta</taxon>
        <taxon>Pterygota</taxon>
        <taxon>Neoptera</taxon>
        <taxon>Endopterygota</taxon>
        <taxon>Diptera</taxon>
        <taxon>Nematocera</taxon>
        <taxon>Psychodoidea</taxon>
        <taxon>Psychodidae</taxon>
        <taxon>Phlebotomus</taxon>
        <taxon>Phlebotomus</taxon>
    </lineage>
</organism>
<dbReference type="AlphaFoldDB" id="A0A1B0D0D9"/>
<keyword evidence="2" id="KW-1185">Reference proteome</keyword>
<name>A0A1B0D0D9_PHLPP</name>
<dbReference type="VEuPathDB" id="VectorBase:PPAI000811"/>
<dbReference type="PANTHER" id="PTHR21398">
    <property type="entry name" value="AGAP007094-PA"/>
    <property type="match status" value="1"/>
</dbReference>
<dbReference type="InterPro" id="IPR006631">
    <property type="entry name" value="DM4_12"/>
</dbReference>
<evidence type="ECO:0000313" key="1">
    <source>
        <dbReference type="EnsemblMetazoa" id="PPAI000811-PA"/>
    </source>
</evidence>
<proteinExistence type="predicted"/>
<dbReference type="PANTHER" id="PTHR21398:SF4">
    <property type="entry name" value="AGAP002980-PA"/>
    <property type="match status" value="1"/>
</dbReference>
<protein>
    <submittedName>
        <fullName evidence="1">Uncharacterized protein</fullName>
    </submittedName>
</protein>